<comment type="similarity">
    <text evidence="2">Belongs to the bacterial solute-binding protein 5 family.</text>
</comment>
<dbReference type="AlphaFoldDB" id="A0A1Y0ECQ0"/>
<accession>A0A1Y0ECQ0</accession>
<comment type="subcellular location">
    <subcellularLocation>
        <location evidence="1">Periplasm</location>
    </subcellularLocation>
</comment>
<dbReference type="EMBL" id="CP021431">
    <property type="protein sequence ID" value="ARU01258.1"/>
    <property type="molecule type" value="Genomic_DNA"/>
</dbReference>
<feature type="signal peptide" evidence="3">
    <location>
        <begin position="1"/>
        <end position="22"/>
    </location>
</feature>
<dbReference type="GO" id="GO:0030288">
    <property type="term" value="C:outer membrane-bounded periplasmic space"/>
    <property type="evidence" value="ECO:0007669"/>
    <property type="project" value="UniProtKB-ARBA"/>
</dbReference>
<dbReference type="InterPro" id="IPR000914">
    <property type="entry name" value="SBP_5_dom"/>
</dbReference>
<gene>
    <name evidence="5" type="primary">hbpA</name>
    <name evidence="5" type="ORF">LOKVESSMR4R_01946</name>
</gene>
<dbReference type="GO" id="GO:0015833">
    <property type="term" value="P:peptide transport"/>
    <property type="evidence" value="ECO:0007669"/>
    <property type="project" value="TreeGrafter"/>
</dbReference>
<dbReference type="PANTHER" id="PTHR30290">
    <property type="entry name" value="PERIPLASMIC BINDING COMPONENT OF ABC TRANSPORTER"/>
    <property type="match status" value="1"/>
</dbReference>
<evidence type="ECO:0000313" key="6">
    <source>
        <dbReference type="Proteomes" id="UP000195273"/>
    </source>
</evidence>
<dbReference type="CDD" id="cd08495">
    <property type="entry name" value="PBP2_NikA_DppA_OppA_like_8"/>
    <property type="match status" value="1"/>
</dbReference>
<dbReference type="Pfam" id="PF00496">
    <property type="entry name" value="SBP_bac_5"/>
    <property type="match status" value="1"/>
</dbReference>
<dbReference type="OrthoDB" id="9803988at2"/>
<organism evidence="5 6">
    <name type="scientific">Yoonia vestfoldensis</name>
    <dbReference type="NCBI Taxonomy" id="245188"/>
    <lineage>
        <taxon>Bacteria</taxon>
        <taxon>Pseudomonadati</taxon>
        <taxon>Pseudomonadota</taxon>
        <taxon>Alphaproteobacteria</taxon>
        <taxon>Rhodobacterales</taxon>
        <taxon>Paracoccaceae</taxon>
        <taxon>Yoonia</taxon>
    </lineage>
</organism>
<dbReference type="SUPFAM" id="SSF53850">
    <property type="entry name" value="Periplasmic binding protein-like II"/>
    <property type="match status" value="1"/>
</dbReference>
<evidence type="ECO:0000256" key="3">
    <source>
        <dbReference type="SAM" id="SignalP"/>
    </source>
</evidence>
<dbReference type="RefSeq" id="WP_087207905.1">
    <property type="nucleotide sequence ID" value="NZ_CP021431.1"/>
</dbReference>
<dbReference type="KEGG" id="lvs:LOKVESSMR4R_01946"/>
<proteinExistence type="inferred from homology"/>
<dbReference type="PANTHER" id="PTHR30290:SF83">
    <property type="entry name" value="ABC TRANSPORTER SUBSTRATE-BINDING PROTEIN"/>
    <property type="match status" value="1"/>
</dbReference>
<evidence type="ECO:0000313" key="5">
    <source>
        <dbReference type="EMBL" id="ARU01258.1"/>
    </source>
</evidence>
<protein>
    <submittedName>
        <fullName evidence="5">Heme-binding protein A</fullName>
    </submittedName>
</protein>
<dbReference type="Proteomes" id="UP000195273">
    <property type="component" value="Chromosome"/>
</dbReference>
<evidence type="ECO:0000256" key="1">
    <source>
        <dbReference type="ARBA" id="ARBA00004418"/>
    </source>
</evidence>
<evidence type="ECO:0000259" key="4">
    <source>
        <dbReference type="Pfam" id="PF00496"/>
    </source>
</evidence>
<feature type="chain" id="PRO_5011987811" evidence="3">
    <location>
        <begin position="23"/>
        <end position="528"/>
    </location>
</feature>
<keyword evidence="6" id="KW-1185">Reference proteome</keyword>
<sequence length="528" mass="58728">MKILLGLTVASTLALAPIGSLADTLRIAMTTTDVPTTGGIPDNGSEGGRFAGYPIFDALVNWDFTDTSGPAGLTPGLATSWSIDPDDQRRWIFNLREGVTFHDGTSMTADDIIWNLDRHLNEDAPHYDRVQAPTYRTYTGQIASYEKIDDFTVAIVTHEPFSMLDYLISRVFIVSPTRFEEIGDWVEFQSSPAGTGPFIVETVTPRTSIELVRNENYWDETRIPKVERLVLLPIPDSNTRTAALRSGQVDWIEVPAPDSIPSLVGAGFNIVTKPYPHVWSWRMNTTEASPLHDVQVRRALNYAIDRDAIVELLNDTAIPAIGIYPSDNPYFGSPEHIYGYDPERATEMLREAGYGPDNPLRLVVNLPTAGSGNMVPLAMSELVQLYLAEIGVVVDYEVADWGVVLRNMRTAAGTEGEPHRDAINHGQPFGDPTNLFRSHASSQFPPVGGNWGLHKNAEIDRNLNELITIFDPQEQIEVIAKAHQAIVDEAPRLFVVHDLNPRAMSPKVMGFDQAQSWYQDFTQIWIEE</sequence>
<dbReference type="Gene3D" id="3.10.105.10">
    <property type="entry name" value="Dipeptide-binding Protein, Domain 3"/>
    <property type="match status" value="1"/>
</dbReference>
<evidence type="ECO:0000256" key="2">
    <source>
        <dbReference type="ARBA" id="ARBA00005695"/>
    </source>
</evidence>
<feature type="domain" description="Solute-binding protein family 5" evidence="4">
    <location>
        <begin position="73"/>
        <end position="407"/>
    </location>
</feature>
<name>A0A1Y0ECQ0_9RHOB</name>
<dbReference type="InterPro" id="IPR039424">
    <property type="entry name" value="SBP_5"/>
</dbReference>
<dbReference type="Gene3D" id="3.90.76.10">
    <property type="entry name" value="Dipeptide-binding Protein, Domain 1"/>
    <property type="match status" value="1"/>
</dbReference>
<dbReference type="GO" id="GO:1904680">
    <property type="term" value="F:peptide transmembrane transporter activity"/>
    <property type="evidence" value="ECO:0007669"/>
    <property type="project" value="TreeGrafter"/>
</dbReference>
<dbReference type="GO" id="GO:0043190">
    <property type="term" value="C:ATP-binding cassette (ABC) transporter complex"/>
    <property type="evidence" value="ECO:0007669"/>
    <property type="project" value="InterPro"/>
</dbReference>
<reference evidence="5 6" key="1">
    <citation type="submission" date="2017-05" db="EMBL/GenBank/DDBJ databases">
        <title>Genome Sequence of Loktanella vestfoldensis Strain SMR4r Isolated from a Culture of the Diatom Skeletonema marinoi.</title>
        <authorList>
            <person name="Topel M."/>
            <person name="Pinder M.I.M."/>
            <person name="Johansson O.N."/>
            <person name="Kourtchenko O."/>
            <person name="Godhe A."/>
            <person name="Clarke A.K."/>
        </authorList>
    </citation>
    <scope>NUCLEOTIDE SEQUENCE [LARGE SCALE GENOMIC DNA]</scope>
    <source>
        <strain evidence="5 6">SMR4r</strain>
    </source>
</reference>
<dbReference type="Gene3D" id="3.40.190.10">
    <property type="entry name" value="Periplasmic binding protein-like II"/>
    <property type="match status" value="1"/>
</dbReference>
<dbReference type="InterPro" id="IPR030678">
    <property type="entry name" value="Peptide/Ni-bd"/>
</dbReference>
<keyword evidence="3" id="KW-0732">Signal</keyword>
<dbReference type="PIRSF" id="PIRSF002741">
    <property type="entry name" value="MppA"/>
    <property type="match status" value="1"/>
</dbReference>